<keyword evidence="5" id="KW-0680">Restriction system</keyword>
<dbReference type="Pfam" id="PF00145">
    <property type="entry name" value="DNA_methylase"/>
    <property type="match status" value="2"/>
</dbReference>
<reference evidence="7 8" key="1">
    <citation type="journal article" date="2017" name="Genome Announc.">
        <title>Draft Genome Sequences of Salinivibrio proteolyticus, Salinivibrio sharmensis, Salinivibrio siamensis, Salinivibrio costicola subsp. alcaliphilus, Salinivibrio costicola subsp. vallismortis, and 29 New Isolates Belonging to the Genus Salinivibrio.</title>
        <authorList>
            <person name="Lopez-Hermoso C."/>
            <person name="de la Haba R.R."/>
            <person name="Sanchez-Porro C."/>
            <person name="Bayliss S.C."/>
            <person name="Feil E.J."/>
            <person name="Ventosa A."/>
        </authorList>
    </citation>
    <scope>NUCLEOTIDE SEQUENCE [LARGE SCALE GENOMIC DNA]</scope>
    <source>
        <strain evidence="7 8">IC202</strain>
    </source>
</reference>
<gene>
    <name evidence="7" type="ORF">BZG09_05200</name>
</gene>
<name>A0AB36K803_9GAMM</name>
<evidence type="ECO:0000313" key="8">
    <source>
        <dbReference type="Proteomes" id="UP000188726"/>
    </source>
</evidence>
<evidence type="ECO:0000256" key="4">
    <source>
        <dbReference type="ARBA" id="ARBA00022691"/>
    </source>
</evidence>
<keyword evidence="2 7" id="KW-0489">Methyltransferase</keyword>
<evidence type="ECO:0000256" key="1">
    <source>
        <dbReference type="ARBA" id="ARBA00011975"/>
    </source>
</evidence>
<comment type="caution">
    <text evidence="7">The sequence shown here is derived from an EMBL/GenBank/DDBJ whole genome shotgun (WGS) entry which is preliminary data.</text>
</comment>
<dbReference type="SUPFAM" id="SSF53335">
    <property type="entry name" value="S-adenosyl-L-methionine-dependent methyltransferases"/>
    <property type="match status" value="1"/>
</dbReference>
<dbReference type="GO" id="GO:0003886">
    <property type="term" value="F:DNA (cytosine-5-)-methyltransferase activity"/>
    <property type="evidence" value="ECO:0007669"/>
    <property type="project" value="UniProtKB-EC"/>
</dbReference>
<organism evidence="7 8">
    <name type="scientific">Salinivibrio kushneri</name>
    <dbReference type="NCBI Taxonomy" id="1908198"/>
    <lineage>
        <taxon>Bacteria</taxon>
        <taxon>Pseudomonadati</taxon>
        <taxon>Pseudomonadota</taxon>
        <taxon>Gammaproteobacteria</taxon>
        <taxon>Vibrionales</taxon>
        <taxon>Vibrionaceae</taxon>
        <taxon>Salinivibrio</taxon>
    </lineage>
</organism>
<dbReference type="Proteomes" id="UP000188726">
    <property type="component" value="Unassembled WGS sequence"/>
</dbReference>
<dbReference type="GO" id="GO:0032259">
    <property type="term" value="P:methylation"/>
    <property type="evidence" value="ECO:0007669"/>
    <property type="project" value="UniProtKB-KW"/>
</dbReference>
<dbReference type="EC" id="2.1.1.37" evidence="1"/>
<dbReference type="PANTHER" id="PTHR10629">
    <property type="entry name" value="CYTOSINE-SPECIFIC METHYLTRANSFERASE"/>
    <property type="match status" value="1"/>
</dbReference>
<dbReference type="REBASE" id="205661">
    <property type="entry name" value="M.SspIC202ORF5200P"/>
</dbReference>
<evidence type="ECO:0000256" key="5">
    <source>
        <dbReference type="ARBA" id="ARBA00022747"/>
    </source>
</evidence>
<comment type="catalytic activity">
    <reaction evidence="6">
        <text>a 2'-deoxycytidine in DNA + S-adenosyl-L-methionine = a 5-methyl-2'-deoxycytidine in DNA + S-adenosyl-L-homocysteine + H(+)</text>
        <dbReference type="Rhea" id="RHEA:13681"/>
        <dbReference type="Rhea" id="RHEA-COMP:11369"/>
        <dbReference type="Rhea" id="RHEA-COMP:11370"/>
        <dbReference type="ChEBI" id="CHEBI:15378"/>
        <dbReference type="ChEBI" id="CHEBI:57856"/>
        <dbReference type="ChEBI" id="CHEBI:59789"/>
        <dbReference type="ChEBI" id="CHEBI:85452"/>
        <dbReference type="ChEBI" id="CHEBI:85454"/>
        <dbReference type="EC" id="2.1.1.37"/>
    </reaction>
</comment>
<protein>
    <recommendedName>
        <fullName evidence="1">DNA (cytosine-5-)-methyltransferase</fullName>
        <ecNumber evidence="1">2.1.1.37</ecNumber>
    </recommendedName>
</protein>
<dbReference type="PANTHER" id="PTHR10629:SF52">
    <property type="entry name" value="DNA (CYTOSINE-5)-METHYLTRANSFERASE 1"/>
    <property type="match status" value="1"/>
</dbReference>
<sequence>MIRDDELIVDSFAGGGGASVGIELATGRHVDIAINHDQDAIDMHTMNHPKTTHYCESVWEVDPIKACNGNPVGLAWFSPDCKHFSKAKGGTPVEQKIRGLAWVAILWAMRVPVRILMLENVKEFMTWGPLRKRDDGKGLEPDPAKKGATFNAFISALTTGLKPSECYHSWREAVCALGIQYDIQAKLKLYRGLGYDVKYHSAPAYEQGAPTTRERFYLVARNDGEPVYWPTPTHGMPSSLEVQAGKIKPWRTAAECIDWSIPTVSIFNRPRPLAEATMRRIAKGIQRFVVESDNPFIVPDHSAFITEHANASSQRNMPINEPLRTICAKVKGGHFALVASHLVKFRGTNYGSSLDAPMPTVSAGGNHIGEVRAFLIKYYGTNVGQPLNEPIQTITTKDRFGIVVTVHGEDYVIADIGMRMLQPHELFKGMDFPAGYQFTQKCNGKRRSKAEQVARCGNAVCPSYAQALVEANINKAQRKRVAAA</sequence>
<evidence type="ECO:0000256" key="3">
    <source>
        <dbReference type="ARBA" id="ARBA00022679"/>
    </source>
</evidence>
<evidence type="ECO:0000313" key="7">
    <source>
        <dbReference type="EMBL" id="OOE45103.1"/>
    </source>
</evidence>
<dbReference type="PRINTS" id="PR00105">
    <property type="entry name" value="C5METTRFRASE"/>
</dbReference>
<dbReference type="Gene3D" id="3.40.50.150">
    <property type="entry name" value="Vaccinia Virus protein VP39"/>
    <property type="match status" value="1"/>
</dbReference>
<dbReference type="RefSeq" id="WP_077457509.1">
    <property type="nucleotide sequence ID" value="NZ_MUEO01000009.1"/>
</dbReference>
<dbReference type="InterPro" id="IPR050390">
    <property type="entry name" value="C5-Methyltransferase"/>
</dbReference>
<dbReference type="GO" id="GO:0009307">
    <property type="term" value="P:DNA restriction-modification system"/>
    <property type="evidence" value="ECO:0007669"/>
    <property type="project" value="UniProtKB-KW"/>
</dbReference>
<evidence type="ECO:0000256" key="2">
    <source>
        <dbReference type="ARBA" id="ARBA00022603"/>
    </source>
</evidence>
<dbReference type="AlphaFoldDB" id="A0AB36K803"/>
<proteinExistence type="predicted"/>
<dbReference type="GO" id="GO:0003677">
    <property type="term" value="F:DNA binding"/>
    <property type="evidence" value="ECO:0007669"/>
    <property type="project" value="TreeGrafter"/>
</dbReference>
<evidence type="ECO:0000256" key="6">
    <source>
        <dbReference type="ARBA" id="ARBA00047422"/>
    </source>
</evidence>
<keyword evidence="4" id="KW-0949">S-adenosyl-L-methionine</keyword>
<dbReference type="InterPro" id="IPR029063">
    <property type="entry name" value="SAM-dependent_MTases_sf"/>
</dbReference>
<accession>A0AB36K803</accession>
<dbReference type="Gene3D" id="3.90.120.10">
    <property type="entry name" value="DNA Methylase, subunit A, domain 2"/>
    <property type="match status" value="1"/>
</dbReference>
<keyword evidence="3" id="KW-0808">Transferase</keyword>
<dbReference type="InterPro" id="IPR001525">
    <property type="entry name" value="C5_MeTfrase"/>
</dbReference>
<dbReference type="EMBL" id="MUEO01000009">
    <property type="protein sequence ID" value="OOE45103.1"/>
    <property type="molecule type" value="Genomic_DNA"/>
</dbReference>
<dbReference type="GO" id="GO:0044027">
    <property type="term" value="P:negative regulation of gene expression via chromosomal CpG island methylation"/>
    <property type="evidence" value="ECO:0007669"/>
    <property type="project" value="TreeGrafter"/>
</dbReference>